<dbReference type="Gene3D" id="2.30.30.100">
    <property type="match status" value="1"/>
</dbReference>
<feature type="domain" description="Sm" evidence="1">
    <location>
        <begin position="14"/>
        <end position="86"/>
    </location>
</feature>
<evidence type="ECO:0000259" key="1">
    <source>
        <dbReference type="PROSITE" id="PS52002"/>
    </source>
</evidence>
<sequence>MSRTMPASVVPIVHRLQFLETLVGKWVLVKMQYGFRVKGKLLEFDSEANIQLKNVEVYDEDSMLDRTYHKTIHGSNIKDVQELDEEESQRFDSYWQSRGNYAELLLQG</sequence>
<dbReference type="EMBL" id="BMAO01012266">
    <property type="protein sequence ID" value="GFQ80207.1"/>
    <property type="molecule type" value="Genomic_DNA"/>
</dbReference>
<name>A0A8X6HS75_TRICU</name>
<dbReference type="Proteomes" id="UP000887116">
    <property type="component" value="Unassembled WGS sequence"/>
</dbReference>
<dbReference type="SUPFAM" id="SSF50182">
    <property type="entry name" value="Sm-like ribonucleoproteins"/>
    <property type="match status" value="1"/>
</dbReference>
<dbReference type="InterPro" id="IPR047575">
    <property type="entry name" value="Sm"/>
</dbReference>
<gene>
    <name evidence="2" type="ORF">TNCT_431061</name>
</gene>
<evidence type="ECO:0000313" key="2">
    <source>
        <dbReference type="EMBL" id="GFQ80207.1"/>
    </source>
</evidence>
<protein>
    <recommendedName>
        <fullName evidence="1">Sm domain-containing protein</fullName>
    </recommendedName>
</protein>
<keyword evidence="3" id="KW-1185">Reference proteome</keyword>
<dbReference type="AlphaFoldDB" id="A0A8X6HS75"/>
<dbReference type="PROSITE" id="PS52002">
    <property type="entry name" value="SM"/>
    <property type="match status" value="1"/>
</dbReference>
<evidence type="ECO:0000313" key="3">
    <source>
        <dbReference type="Proteomes" id="UP000887116"/>
    </source>
</evidence>
<dbReference type="InterPro" id="IPR010920">
    <property type="entry name" value="LSM_dom_sf"/>
</dbReference>
<dbReference type="GO" id="GO:0003723">
    <property type="term" value="F:RNA binding"/>
    <property type="evidence" value="ECO:0007669"/>
    <property type="project" value="InterPro"/>
</dbReference>
<dbReference type="InterPro" id="IPR001163">
    <property type="entry name" value="Sm_dom_euk/arc"/>
</dbReference>
<organism evidence="2 3">
    <name type="scientific">Trichonephila clavata</name>
    <name type="common">Joro spider</name>
    <name type="synonym">Nephila clavata</name>
    <dbReference type="NCBI Taxonomy" id="2740835"/>
    <lineage>
        <taxon>Eukaryota</taxon>
        <taxon>Metazoa</taxon>
        <taxon>Ecdysozoa</taxon>
        <taxon>Arthropoda</taxon>
        <taxon>Chelicerata</taxon>
        <taxon>Arachnida</taxon>
        <taxon>Araneae</taxon>
        <taxon>Araneomorphae</taxon>
        <taxon>Entelegynae</taxon>
        <taxon>Araneoidea</taxon>
        <taxon>Nephilidae</taxon>
        <taxon>Trichonephila</taxon>
    </lineage>
</organism>
<dbReference type="Pfam" id="PF01423">
    <property type="entry name" value="LSM"/>
    <property type="match status" value="1"/>
</dbReference>
<reference evidence="2" key="1">
    <citation type="submission" date="2020-07" db="EMBL/GenBank/DDBJ databases">
        <title>Multicomponent nature underlies the extraordinary mechanical properties of spider dragline silk.</title>
        <authorList>
            <person name="Kono N."/>
            <person name="Nakamura H."/>
            <person name="Mori M."/>
            <person name="Yoshida Y."/>
            <person name="Ohtoshi R."/>
            <person name="Malay A.D."/>
            <person name="Moran D.A.P."/>
            <person name="Tomita M."/>
            <person name="Numata K."/>
            <person name="Arakawa K."/>
        </authorList>
    </citation>
    <scope>NUCLEOTIDE SEQUENCE</scope>
</reference>
<comment type="caution">
    <text evidence="2">The sequence shown here is derived from an EMBL/GenBank/DDBJ whole genome shotgun (WGS) entry which is preliminary data.</text>
</comment>
<accession>A0A8X6HS75</accession>
<proteinExistence type="predicted"/>
<dbReference type="SMART" id="SM00651">
    <property type="entry name" value="Sm"/>
    <property type="match status" value="1"/>
</dbReference>